<dbReference type="GO" id="GO:0005524">
    <property type="term" value="F:ATP binding"/>
    <property type="evidence" value="ECO:0007669"/>
    <property type="project" value="UniProtKB-KW"/>
</dbReference>
<dbReference type="eggNOG" id="ENOG502RKKK">
    <property type="taxonomic scope" value="Eukaryota"/>
</dbReference>
<evidence type="ECO:0000259" key="4">
    <source>
        <dbReference type="Pfam" id="PF06414"/>
    </source>
</evidence>
<accession>R8BFI3</accession>
<dbReference type="GeneID" id="19327090"/>
<evidence type="ECO:0000256" key="2">
    <source>
        <dbReference type="ARBA" id="ARBA00022840"/>
    </source>
</evidence>
<dbReference type="AlphaFoldDB" id="R8BFI3"/>
<keyword evidence="2" id="KW-0067">ATP-binding</keyword>
<dbReference type="HOGENOM" id="CLU_043074_1_0_1"/>
<reference evidence="6" key="1">
    <citation type="journal article" date="2013" name="Genome Announc.">
        <title>Draft genome sequence of the ascomycete Phaeoacremonium aleophilum strain UCR-PA7, a causal agent of the esca disease complex in grapevines.</title>
        <authorList>
            <person name="Blanco-Ulate B."/>
            <person name="Rolshausen P."/>
            <person name="Cantu D."/>
        </authorList>
    </citation>
    <scope>NUCLEOTIDE SEQUENCE [LARGE SCALE GENOMIC DNA]</scope>
    <source>
        <strain evidence="6">UCR-PA7</strain>
    </source>
</reference>
<evidence type="ECO:0000256" key="3">
    <source>
        <dbReference type="SAM" id="MobiDB-lite"/>
    </source>
</evidence>
<feature type="domain" description="Zeta toxin" evidence="4">
    <location>
        <begin position="38"/>
        <end position="232"/>
    </location>
</feature>
<name>R8BFI3_PHAM7</name>
<dbReference type="GO" id="GO:0016301">
    <property type="term" value="F:kinase activity"/>
    <property type="evidence" value="ECO:0007669"/>
    <property type="project" value="InterPro"/>
</dbReference>
<evidence type="ECO:0000313" key="6">
    <source>
        <dbReference type="Proteomes" id="UP000014074"/>
    </source>
</evidence>
<protein>
    <submittedName>
        <fullName evidence="5">Putative zeta toxin family protein</fullName>
    </submittedName>
</protein>
<dbReference type="SUPFAM" id="SSF52540">
    <property type="entry name" value="P-loop containing nucleoside triphosphate hydrolases"/>
    <property type="match status" value="1"/>
</dbReference>
<dbReference type="Pfam" id="PF06414">
    <property type="entry name" value="Zeta_toxin"/>
    <property type="match status" value="1"/>
</dbReference>
<dbReference type="InterPro" id="IPR010488">
    <property type="entry name" value="Zeta_toxin_domain"/>
</dbReference>
<dbReference type="Proteomes" id="UP000014074">
    <property type="component" value="Unassembled WGS sequence"/>
</dbReference>
<sequence length="348" mass="38241">MGSGPQKYLLSDEESRRVFETEIVRDELEYLQGSGHVNDGLQPLAVILVGQTGAGKTRTAPALKEALSNINRTPAHFIADTYKTYHPEYANIIKEKPELASPATGPDARKWLEMACQYAIQHRIDCLVESACRHPDDFCSLAQAFHDGGYRVNVAVLAVPEALSLLGILIRYYKNLPEAQSRNLPLRLTPKKVHDDTYTGLLTAAAFVDESDAVDEVIVVRRNNLVAYHNGREGNGGERTWKRPTGTEHALDIERVRPLTEDELATAHADLLTLEDHKDDKGVAASVMDIKDYLSALQAKGSSMTSFPQLTPLDAAAFVAEGTSEMHASRGPGKLSIEEEIAREEPEA</sequence>
<dbReference type="InterPro" id="IPR027417">
    <property type="entry name" value="P-loop_NTPase"/>
</dbReference>
<keyword evidence="6" id="KW-1185">Reference proteome</keyword>
<dbReference type="EMBL" id="KB933236">
    <property type="protein sequence ID" value="EON98047.1"/>
    <property type="molecule type" value="Genomic_DNA"/>
</dbReference>
<dbReference type="OrthoDB" id="2881954at2759"/>
<dbReference type="KEGG" id="tmn:UCRPA7_6434"/>
<gene>
    <name evidence="5" type="ORF">UCRPA7_6434</name>
</gene>
<proteinExistence type="predicted"/>
<dbReference type="RefSeq" id="XP_007917163.1">
    <property type="nucleotide sequence ID" value="XM_007918972.1"/>
</dbReference>
<dbReference type="Gene3D" id="3.40.50.300">
    <property type="entry name" value="P-loop containing nucleotide triphosphate hydrolases"/>
    <property type="match status" value="1"/>
</dbReference>
<feature type="region of interest" description="Disordered" evidence="3">
    <location>
        <begin position="323"/>
        <end position="348"/>
    </location>
</feature>
<evidence type="ECO:0000313" key="5">
    <source>
        <dbReference type="EMBL" id="EON98047.1"/>
    </source>
</evidence>
<organism evidence="5 6">
    <name type="scientific">Phaeoacremonium minimum (strain UCR-PA7)</name>
    <name type="common">Esca disease fungus</name>
    <name type="synonym">Togninia minima</name>
    <dbReference type="NCBI Taxonomy" id="1286976"/>
    <lineage>
        <taxon>Eukaryota</taxon>
        <taxon>Fungi</taxon>
        <taxon>Dikarya</taxon>
        <taxon>Ascomycota</taxon>
        <taxon>Pezizomycotina</taxon>
        <taxon>Sordariomycetes</taxon>
        <taxon>Sordariomycetidae</taxon>
        <taxon>Togniniales</taxon>
        <taxon>Togniniaceae</taxon>
        <taxon>Phaeoacremonium</taxon>
    </lineage>
</organism>
<evidence type="ECO:0000256" key="1">
    <source>
        <dbReference type="ARBA" id="ARBA00022741"/>
    </source>
</evidence>
<keyword evidence="1" id="KW-0547">Nucleotide-binding</keyword>